<evidence type="ECO:0000259" key="7">
    <source>
        <dbReference type="Pfam" id="PF10035"/>
    </source>
</evidence>
<evidence type="ECO:0000256" key="3">
    <source>
        <dbReference type="ARBA" id="ARBA00022692"/>
    </source>
</evidence>
<dbReference type="PANTHER" id="PTHR33545:SF5">
    <property type="entry name" value="UPF0750 MEMBRANE PROTEIN YITT"/>
    <property type="match status" value="1"/>
</dbReference>
<feature type="transmembrane region" description="Helical" evidence="6">
    <location>
        <begin position="56"/>
        <end position="75"/>
    </location>
</feature>
<dbReference type="Proteomes" id="UP000824132">
    <property type="component" value="Unassembled WGS sequence"/>
</dbReference>
<evidence type="ECO:0000313" key="9">
    <source>
        <dbReference type="Proteomes" id="UP000824132"/>
    </source>
</evidence>
<keyword evidence="5 6" id="KW-0472">Membrane</keyword>
<feature type="transmembrane region" description="Helical" evidence="6">
    <location>
        <begin position="190"/>
        <end position="211"/>
    </location>
</feature>
<feature type="transmembrane region" description="Helical" evidence="6">
    <location>
        <begin position="84"/>
        <end position="102"/>
    </location>
</feature>
<dbReference type="InterPro" id="IPR019264">
    <property type="entry name" value="DUF2179"/>
</dbReference>
<dbReference type="PIRSF" id="PIRSF006483">
    <property type="entry name" value="Membrane_protein_YitT"/>
    <property type="match status" value="1"/>
</dbReference>
<name>A0A9D2D068_9FIRM</name>
<protein>
    <submittedName>
        <fullName evidence="8">YitT family protein</fullName>
    </submittedName>
</protein>
<feature type="domain" description="DUF2179" evidence="7">
    <location>
        <begin position="240"/>
        <end position="289"/>
    </location>
</feature>
<dbReference type="EMBL" id="DXCL01000044">
    <property type="protein sequence ID" value="HIZ04091.1"/>
    <property type="molecule type" value="Genomic_DNA"/>
</dbReference>
<dbReference type="GO" id="GO:0005886">
    <property type="term" value="C:plasma membrane"/>
    <property type="evidence" value="ECO:0007669"/>
    <property type="project" value="UniProtKB-SubCell"/>
</dbReference>
<evidence type="ECO:0000313" key="8">
    <source>
        <dbReference type="EMBL" id="HIZ04091.1"/>
    </source>
</evidence>
<keyword evidence="3 6" id="KW-0812">Transmembrane</keyword>
<dbReference type="Pfam" id="PF10035">
    <property type="entry name" value="DUF2179"/>
    <property type="match status" value="1"/>
</dbReference>
<comment type="caution">
    <text evidence="8">The sequence shown here is derived from an EMBL/GenBank/DDBJ whole genome shotgun (WGS) entry which is preliminary data.</text>
</comment>
<dbReference type="InterPro" id="IPR015867">
    <property type="entry name" value="N-reg_PII/ATP_PRibTrfase_C"/>
</dbReference>
<evidence type="ECO:0000256" key="1">
    <source>
        <dbReference type="ARBA" id="ARBA00004651"/>
    </source>
</evidence>
<proteinExistence type="predicted"/>
<evidence type="ECO:0000256" key="5">
    <source>
        <dbReference type="ARBA" id="ARBA00023136"/>
    </source>
</evidence>
<dbReference type="CDD" id="cd16380">
    <property type="entry name" value="YitT_C"/>
    <property type="match status" value="1"/>
</dbReference>
<keyword evidence="4 6" id="KW-1133">Transmembrane helix</keyword>
<organism evidence="8 9">
    <name type="scientific">Candidatus Borkfalkia avistercoris</name>
    <dbReference type="NCBI Taxonomy" id="2838504"/>
    <lineage>
        <taxon>Bacteria</taxon>
        <taxon>Bacillati</taxon>
        <taxon>Bacillota</taxon>
        <taxon>Clostridia</taxon>
        <taxon>Christensenellales</taxon>
        <taxon>Christensenellaceae</taxon>
        <taxon>Candidatus Borkfalkia</taxon>
    </lineage>
</organism>
<sequence>MNKTSIKKWIFDCVAMLALAFLFALNYELFIVKNHFAPAGINGIATMIQYKSGFSIGYFSLIINVPLCVFAYFCIDRAFAVKTAVFSVAYSVFVLLLELADLSRFQYDAQGVDTIYPVLIAGAVGGFVYGLAFRRDSSTGGADIIAKFVSKKDPLLNFFWINFAINAAIAAVSFFVYAEPNETGALQYDFKPVCLCLMYCLLSSIVGNSIIRGSKSAYRFTVITSHADEIDAEILAKLRHSATRVKATGAYSNEAREMIVCVVNKRQLIEFKNILKKYGDTFAFVETVNETIGNFSKVK</sequence>
<gene>
    <name evidence="8" type="ORF">H9727_07375</name>
</gene>
<dbReference type="Pfam" id="PF02588">
    <property type="entry name" value="YitT_membrane"/>
    <property type="match status" value="1"/>
</dbReference>
<comment type="subcellular location">
    <subcellularLocation>
        <location evidence="1">Cell membrane</location>
        <topology evidence="1">Multi-pass membrane protein</topology>
    </subcellularLocation>
</comment>
<evidence type="ECO:0000256" key="4">
    <source>
        <dbReference type="ARBA" id="ARBA00022989"/>
    </source>
</evidence>
<feature type="transmembrane region" description="Helical" evidence="6">
    <location>
        <begin position="114"/>
        <end position="133"/>
    </location>
</feature>
<feature type="transmembrane region" description="Helical" evidence="6">
    <location>
        <begin position="154"/>
        <end position="178"/>
    </location>
</feature>
<reference evidence="8" key="1">
    <citation type="journal article" date="2021" name="PeerJ">
        <title>Extensive microbial diversity within the chicken gut microbiome revealed by metagenomics and culture.</title>
        <authorList>
            <person name="Gilroy R."/>
            <person name="Ravi A."/>
            <person name="Getino M."/>
            <person name="Pursley I."/>
            <person name="Horton D.L."/>
            <person name="Alikhan N.F."/>
            <person name="Baker D."/>
            <person name="Gharbi K."/>
            <person name="Hall N."/>
            <person name="Watson M."/>
            <person name="Adriaenssens E.M."/>
            <person name="Foster-Nyarko E."/>
            <person name="Jarju S."/>
            <person name="Secka A."/>
            <person name="Antonio M."/>
            <person name="Oren A."/>
            <person name="Chaudhuri R.R."/>
            <person name="La Ragione R."/>
            <person name="Hildebrand F."/>
            <person name="Pallen M.J."/>
        </authorList>
    </citation>
    <scope>NUCLEOTIDE SEQUENCE</scope>
    <source>
        <strain evidence="8">CHK187-5294</strain>
    </source>
</reference>
<keyword evidence="2" id="KW-1003">Cell membrane</keyword>
<dbReference type="InterPro" id="IPR003740">
    <property type="entry name" value="YitT"/>
</dbReference>
<dbReference type="InterPro" id="IPR051461">
    <property type="entry name" value="UPF0750_membrane"/>
</dbReference>
<dbReference type="Gene3D" id="3.30.70.120">
    <property type="match status" value="1"/>
</dbReference>
<accession>A0A9D2D068</accession>
<evidence type="ECO:0000256" key="2">
    <source>
        <dbReference type="ARBA" id="ARBA00022475"/>
    </source>
</evidence>
<evidence type="ECO:0000256" key="6">
    <source>
        <dbReference type="SAM" id="Phobius"/>
    </source>
</evidence>
<reference evidence="8" key="2">
    <citation type="submission" date="2021-04" db="EMBL/GenBank/DDBJ databases">
        <authorList>
            <person name="Gilroy R."/>
        </authorList>
    </citation>
    <scope>NUCLEOTIDE SEQUENCE</scope>
    <source>
        <strain evidence="8">CHK187-5294</strain>
    </source>
</reference>
<feature type="transmembrane region" description="Helical" evidence="6">
    <location>
        <begin position="9"/>
        <end position="27"/>
    </location>
</feature>
<dbReference type="AlphaFoldDB" id="A0A9D2D068"/>
<dbReference type="PANTHER" id="PTHR33545">
    <property type="entry name" value="UPF0750 MEMBRANE PROTEIN YITT-RELATED"/>
    <property type="match status" value="1"/>
</dbReference>